<dbReference type="PROSITE" id="PS00523">
    <property type="entry name" value="SULFATASE_1"/>
    <property type="match status" value="1"/>
</dbReference>
<comment type="similarity">
    <text evidence="2">Belongs to the sulfatase family.</text>
</comment>
<dbReference type="PROSITE" id="PS51257">
    <property type="entry name" value="PROKAR_LIPOPROTEIN"/>
    <property type="match status" value="1"/>
</dbReference>
<dbReference type="InterPro" id="IPR050738">
    <property type="entry name" value="Sulfatase"/>
</dbReference>
<evidence type="ECO:0000259" key="8">
    <source>
        <dbReference type="Pfam" id="PF00884"/>
    </source>
</evidence>
<dbReference type="EMBL" id="LJXT01000073">
    <property type="protein sequence ID" value="KPQ14031.1"/>
    <property type="molecule type" value="Genomic_DNA"/>
</dbReference>
<dbReference type="InterPro" id="IPR017850">
    <property type="entry name" value="Alkaline_phosphatase_core_sf"/>
</dbReference>
<protein>
    <submittedName>
        <fullName evidence="9">Arylsulfatase A related protein</fullName>
    </submittedName>
</protein>
<name>A0A0P7XED8_9BACT</name>
<dbReference type="Proteomes" id="UP000050421">
    <property type="component" value="Unassembled WGS sequence"/>
</dbReference>
<accession>A0A0P7XED8</accession>
<dbReference type="InterPro" id="IPR024607">
    <property type="entry name" value="Sulfatase_CS"/>
</dbReference>
<feature type="non-terminal residue" evidence="9">
    <location>
        <position position="211"/>
    </location>
</feature>
<evidence type="ECO:0000256" key="4">
    <source>
        <dbReference type="ARBA" id="ARBA00022729"/>
    </source>
</evidence>
<proteinExistence type="inferred from homology"/>
<comment type="cofactor">
    <cofactor evidence="1">
        <name>Ca(2+)</name>
        <dbReference type="ChEBI" id="CHEBI:29108"/>
    </cofactor>
</comment>
<evidence type="ECO:0000256" key="3">
    <source>
        <dbReference type="ARBA" id="ARBA00022723"/>
    </source>
</evidence>
<dbReference type="PANTHER" id="PTHR42693">
    <property type="entry name" value="ARYLSULFATASE FAMILY MEMBER"/>
    <property type="match status" value="1"/>
</dbReference>
<feature type="domain" description="Sulfatase N-terminal" evidence="8">
    <location>
        <begin position="33"/>
        <end position="184"/>
    </location>
</feature>
<evidence type="ECO:0000256" key="6">
    <source>
        <dbReference type="ARBA" id="ARBA00022837"/>
    </source>
</evidence>
<dbReference type="Pfam" id="PF00884">
    <property type="entry name" value="Sulfatase"/>
    <property type="match status" value="1"/>
</dbReference>
<dbReference type="SUPFAM" id="SSF53649">
    <property type="entry name" value="Alkaline phosphatase-like"/>
    <property type="match status" value="1"/>
</dbReference>
<dbReference type="PANTHER" id="PTHR42693:SF42">
    <property type="entry name" value="ARYLSULFATASE G"/>
    <property type="match status" value="1"/>
</dbReference>
<keyword evidence="3" id="KW-0479">Metal-binding</keyword>
<evidence type="ECO:0000256" key="5">
    <source>
        <dbReference type="ARBA" id="ARBA00022801"/>
    </source>
</evidence>
<evidence type="ECO:0000313" key="10">
    <source>
        <dbReference type="Proteomes" id="UP000050421"/>
    </source>
</evidence>
<evidence type="ECO:0000256" key="2">
    <source>
        <dbReference type="ARBA" id="ARBA00008779"/>
    </source>
</evidence>
<dbReference type="Gene3D" id="3.40.720.10">
    <property type="entry name" value="Alkaline Phosphatase, subunit A"/>
    <property type="match status" value="1"/>
</dbReference>
<reference evidence="9 10" key="1">
    <citation type="submission" date="2015-09" db="EMBL/GenBank/DDBJ databases">
        <title>Identification and resolution of microdiversity through metagenomic sequencing of parallel consortia.</title>
        <authorList>
            <person name="Nelson W.C."/>
            <person name="Romine M.F."/>
            <person name="Lindemann S.R."/>
        </authorList>
    </citation>
    <scope>NUCLEOTIDE SEQUENCE [LARGE SCALE GENOMIC DNA]</scope>
    <source>
        <strain evidence="9">HL-49</strain>
    </source>
</reference>
<keyword evidence="5" id="KW-0378">Hydrolase</keyword>
<gene>
    <name evidence="9" type="ORF">HLUCCX10_11400</name>
</gene>
<feature type="signal peptide" evidence="7">
    <location>
        <begin position="1"/>
        <end position="24"/>
    </location>
</feature>
<organism evidence="9 10">
    <name type="scientific">Algoriphagus marincola HL-49</name>
    <dbReference type="NCBI Taxonomy" id="1305737"/>
    <lineage>
        <taxon>Bacteria</taxon>
        <taxon>Pseudomonadati</taxon>
        <taxon>Bacteroidota</taxon>
        <taxon>Cytophagia</taxon>
        <taxon>Cytophagales</taxon>
        <taxon>Cyclobacteriaceae</taxon>
        <taxon>Algoriphagus</taxon>
    </lineage>
</organism>
<evidence type="ECO:0000313" key="9">
    <source>
        <dbReference type="EMBL" id="KPQ14031.1"/>
    </source>
</evidence>
<keyword evidence="4 7" id="KW-0732">Signal</keyword>
<keyword evidence="6" id="KW-0106">Calcium</keyword>
<comment type="caution">
    <text evidence="9">The sequence shown here is derived from an EMBL/GenBank/DDBJ whole genome shotgun (WGS) entry which is preliminary data.</text>
</comment>
<dbReference type="InterPro" id="IPR000917">
    <property type="entry name" value="Sulfatase_N"/>
</dbReference>
<evidence type="ECO:0000256" key="7">
    <source>
        <dbReference type="SAM" id="SignalP"/>
    </source>
</evidence>
<dbReference type="GO" id="GO:0004065">
    <property type="term" value="F:arylsulfatase activity"/>
    <property type="evidence" value="ECO:0007669"/>
    <property type="project" value="TreeGrafter"/>
</dbReference>
<feature type="chain" id="PRO_5006145280" evidence="7">
    <location>
        <begin position="25"/>
        <end position="211"/>
    </location>
</feature>
<evidence type="ECO:0000256" key="1">
    <source>
        <dbReference type="ARBA" id="ARBA00001913"/>
    </source>
</evidence>
<dbReference type="AlphaFoldDB" id="A0A0P7XED8"/>
<dbReference type="GO" id="GO:0046872">
    <property type="term" value="F:metal ion binding"/>
    <property type="evidence" value="ECO:0007669"/>
    <property type="project" value="UniProtKB-KW"/>
</dbReference>
<sequence>MSIQRKIKTTWVIGVLLAITFACTTKTTAPPSPNIIVFLVDDMGWQDTSVPFWTEKTPFNKLYRTPNMELLASHGMIFTQAYATAVCSPSRTSIMTGMNAARHRVTNWTLRYNTSTDQEDEVLEFPEWNVNGLQPIDTIPQSLYATTLPQILKDNGYFTIHAGKAHWGTESTPGSDPINLGFKVNIAGHHAGAPASFQGENNYSASDGPSI</sequence>